<feature type="binding site" evidence="2">
    <location>
        <position position="411"/>
    </location>
    <ligand>
        <name>Zn(2+)</name>
        <dbReference type="ChEBI" id="CHEBI:29105"/>
        <note>catalytic</note>
    </ligand>
</feature>
<dbReference type="OrthoDB" id="9816201at2"/>
<keyword evidence="2" id="KW-0862">Zinc</keyword>
<dbReference type="Pfam" id="PF01433">
    <property type="entry name" value="Peptidase_M1"/>
    <property type="match status" value="1"/>
</dbReference>
<organism evidence="5 6">
    <name type="scientific">Polyangium fumosum</name>
    <dbReference type="NCBI Taxonomy" id="889272"/>
    <lineage>
        <taxon>Bacteria</taxon>
        <taxon>Pseudomonadati</taxon>
        <taxon>Myxococcota</taxon>
        <taxon>Polyangia</taxon>
        <taxon>Polyangiales</taxon>
        <taxon>Polyangiaceae</taxon>
        <taxon>Polyangium</taxon>
    </lineage>
</organism>
<dbReference type="GO" id="GO:0008270">
    <property type="term" value="F:zinc ion binding"/>
    <property type="evidence" value="ECO:0007669"/>
    <property type="project" value="InterPro"/>
</dbReference>
<dbReference type="Proteomes" id="UP000309215">
    <property type="component" value="Unassembled WGS sequence"/>
</dbReference>
<name>A0A4U1J3V0_9BACT</name>
<evidence type="ECO:0000256" key="3">
    <source>
        <dbReference type="SAM" id="MobiDB-lite"/>
    </source>
</evidence>
<feature type="binding site" evidence="2">
    <location>
        <position position="434"/>
    </location>
    <ligand>
        <name>Zn(2+)</name>
        <dbReference type="ChEBI" id="CHEBI:29105"/>
        <note>catalytic</note>
    </ligand>
</feature>
<evidence type="ECO:0000256" key="1">
    <source>
        <dbReference type="PIRSR" id="PIRSR634015-1"/>
    </source>
</evidence>
<dbReference type="Gene3D" id="1.10.390.10">
    <property type="entry name" value="Neutral Protease Domain 2"/>
    <property type="match status" value="1"/>
</dbReference>
<protein>
    <submittedName>
        <fullName evidence="5">Peptidase M1</fullName>
    </submittedName>
</protein>
<feature type="domain" description="Peptidase M1 membrane alanine aminopeptidase" evidence="4">
    <location>
        <begin position="406"/>
        <end position="556"/>
    </location>
</feature>
<comment type="caution">
    <text evidence="5">The sequence shown here is derived from an EMBL/GenBank/DDBJ whole genome shotgun (WGS) entry which is preliminary data.</text>
</comment>
<gene>
    <name evidence="5" type="ORF">E8A74_30300</name>
</gene>
<dbReference type="AlphaFoldDB" id="A0A4U1J3V0"/>
<evidence type="ECO:0000313" key="6">
    <source>
        <dbReference type="Proteomes" id="UP000309215"/>
    </source>
</evidence>
<dbReference type="InterPro" id="IPR034015">
    <property type="entry name" value="M1_LTA4H"/>
</dbReference>
<accession>A0A4U1J3V0</accession>
<dbReference type="PANTHER" id="PTHR45726:SF3">
    <property type="entry name" value="LEUKOTRIENE A-4 HYDROLASE"/>
    <property type="match status" value="1"/>
</dbReference>
<keyword evidence="2" id="KW-0479">Metal-binding</keyword>
<dbReference type="InterPro" id="IPR014782">
    <property type="entry name" value="Peptidase_M1_dom"/>
</dbReference>
<evidence type="ECO:0000313" key="5">
    <source>
        <dbReference type="EMBL" id="TKD01872.1"/>
    </source>
</evidence>
<feature type="binding site" evidence="2">
    <location>
        <position position="415"/>
    </location>
    <ligand>
        <name>Zn(2+)</name>
        <dbReference type="ChEBI" id="CHEBI:29105"/>
        <note>catalytic</note>
    </ligand>
</feature>
<reference evidence="5 6" key="1">
    <citation type="submission" date="2019-04" db="EMBL/GenBank/DDBJ databases">
        <authorList>
            <person name="Li Y."/>
            <person name="Wang J."/>
        </authorList>
    </citation>
    <scope>NUCLEOTIDE SEQUENCE [LARGE SCALE GENOMIC DNA]</scope>
    <source>
        <strain evidence="5 6">DSM 14668</strain>
    </source>
</reference>
<dbReference type="PANTHER" id="PTHR45726">
    <property type="entry name" value="LEUKOTRIENE A-4 HYDROLASE"/>
    <property type="match status" value="1"/>
</dbReference>
<dbReference type="EMBL" id="SSMQ01000037">
    <property type="protein sequence ID" value="TKD01872.1"/>
    <property type="molecule type" value="Genomic_DNA"/>
</dbReference>
<dbReference type="SUPFAM" id="SSF55486">
    <property type="entry name" value="Metalloproteases ('zincins'), catalytic domain"/>
    <property type="match status" value="1"/>
</dbReference>
<keyword evidence="6" id="KW-1185">Reference proteome</keyword>
<feature type="active site" description="Proton acceptor" evidence="1">
    <location>
        <position position="412"/>
    </location>
</feature>
<sequence length="563" mass="59526">MSPAPPRAHAELLRPAGVPQHLPKRASPTCSDRVGSGVAGRSDLLGQGGLGCEGQVRSARRGVAPRVRAGPRRRRGGPRGSASRSEEPTTPAARGAEQVRRSNAHPPKCPGPASLTCAPPGSYPDRMKHLFTLAWASIPLLLLAGCGDGGGGGGKGPEPGPIPVAPTQNLDRDILSTALALDVTALTGEATIVLAPAEKPGASFEVDGLVIQSVEDSSGQLEYAVQEGRLDVGVKESAENTTLDIKYTFATQKNFDGYLAEGISFLWPRFCGNLFPCKSVPSEGVSFEMALAGVPSGKQAVFPAEIPADAPTYMPAFALGVYTYVALGTTKAGTKVGVYHLPGEDAAAAEGTKDLAAVFDWFETTYGAYSFGGAVASVSADWGPGAYGGMEHHPYWHVARDAMNDPEVHAHEAAHGWFGNGVRISCWEDFVLSEGTASYLAARGLEAVAGQAAGEKIWSDYQTRLDDVIQDEDTVLMLDTCNTIDLITHPLWSNVTYMKGAFFYRAVEAQVGRDKLDAALAKFYGTYKNRAAHMQDMIDTIQAETGADISVHVDGWLKGLGKP</sequence>
<dbReference type="InterPro" id="IPR027268">
    <property type="entry name" value="Peptidase_M4/M1_CTD_sf"/>
</dbReference>
<feature type="active site" description="Proton donor" evidence="1">
    <location>
        <position position="497"/>
    </location>
</feature>
<feature type="region of interest" description="Disordered" evidence="3">
    <location>
        <begin position="1"/>
        <end position="113"/>
    </location>
</feature>
<dbReference type="GO" id="GO:0008237">
    <property type="term" value="F:metallopeptidase activity"/>
    <property type="evidence" value="ECO:0007669"/>
    <property type="project" value="InterPro"/>
</dbReference>
<proteinExistence type="predicted"/>
<evidence type="ECO:0000259" key="4">
    <source>
        <dbReference type="Pfam" id="PF01433"/>
    </source>
</evidence>
<evidence type="ECO:0000256" key="2">
    <source>
        <dbReference type="PIRSR" id="PIRSR634015-3"/>
    </source>
</evidence>
<comment type="cofactor">
    <cofactor evidence="2">
        <name>Zn(2+)</name>
        <dbReference type="ChEBI" id="CHEBI:29105"/>
    </cofactor>
    <text evidence="2">Binds 1 zinc ion per subunit.</text>
</comment>